<name>A0ACB8ZPL0_CICIN</name>
<keyword evidence="2" id="KW-1185">Reference proteome</keyword>
<protein>
    <submittedName>
        <fullName evidence="1">Uncharacterized protein</fullName>
    </submittedName>
</protein>
<comment type="caution">
    <text evidence="1">The sequence shown here is derived from an EMBL/GenBank/DDBJ whole genome shotgun (WGS) entry which is preliminary data.</text>
</comment>
<dbReference type="EMBL" id="CM042016">
    <property type="protein sequence ID" value="KAI3699651.1"/>
    <property type="molecule type" value="Genomic_DNA"/>
</dbReference>
<proteinExistence type="predicted"/>
<dbReference type="Proteomes" id="UP001055811">
    <property type="component" value="Linkage Group LG08"/>
</dbReference>
<organism evidence="1 2">
    <name type="scientific">Cichorium intybus</name>
    <name type="common">Chicory</name>
    <dbReference type="NCBI Taxonomy" id="13427"/>
    <lineage>
        <taxon>Eukaryota</taxon>
        <taxon>Viridiplantae</taxon>
        <taxon>Streptophyta</taxon>
        <taxon>Embryophyta</taxon>
        <taxon>Tracheophyta</taxon>
        <taxon>Spermatophyta</taxon>
        <taxon>Magnoliopsida</taxon>
        <taxon>eudicotyledons</taxon>
        <taxon>Gunneridae</taxon>
        <taxon>Pentapetalae</taxon>
        <taxon>asterids</taxon>
        <taxon>campanulids</taxon>
        <taxon>Asterales</taxon>
        <taxon>Asteraceae</taxon>
        <taxon>Cichorioideae</taxon>
        <taxon>Cichorieae</taxon>
        <taxon>Cichoriinae</taxon>
        <taxon>Cichorium</taxon>
    </lineage>
</organism>
<gene>
    <name evidence="1" type="ORF">L2E82_44075</name>
</gene>
<evidence type="ECO:0000313" key="2">
    <source>
        <dbReference type="Proteomes" id="UP001055811"/>
    </source>
</evidence>
<accession>A0ACB8ZPL0</accession>
<evidence type="ECO:0000313" key="1">
    <source>
        <dbReference type="EMBL" id="KAI3699651.1"/>
    </source>
</evidence>
<sequence length="112" mass="12436">MSGKAEKRARRESPTVFFFRSSTKEDPEIALDLVKRMNEGFDSYMIDNGVATEESELAMLLQIPSYKVTKKAKIAVKIGIIAPIDWLNETGKYLSEVSLVLASLSVPPSLDL</sequence>
<reference evidence="2" key="1">
    <citation type="journal article" date="2022" name="Mol. Ecol. Resour.">
        <title>The genomes of chicory, endive, great burdock and yacon provide insights into Asteraceae palaeo-polyploidization history and plant inulin production.</title>
        <authorList>
            <person name="Fan W."/>
            <person name="Wang S."/>
            <person name="Wang H."/>
            <person name="Wang A."/>
            <person name="Jiang F."/>
            <person name="Liu H."/>
            <person name="Zhao H."/>
            <person name="Xu D."/>
            <person name="Zhang Y."/>
        </authorList>
    </citation>
    <scope>NUCLEOTIDE SEQUENCE [LARGE SCALE GENOMIC DNA]</scope>
    <source>
        <strain evidence="2">cv. Punajuju</strain>
    </source>
</reference>
<reference evidence="1 2" key="2">
    <citation type="journal article" date="2022" name="Mol. Ecol. Resour.">
        <title>The genomes of chicory, endive, great burdock and yacon provide insights into Asteraceae paleo-polyploidization history and plant inulin production.</title>
        <authorList>
            <person name="Fan W."/>
            <person name="Wang S."/>
            <person name="Wang H."/>
            <person name="Wang A."/>
            <person name="Jiang F."/>
            <person name="Liu H."/>
            <person name="Zhao H."/>
            <person name="Xu D."/>
            <person name="Zhang Y."/>
        </authorList>
    </citation>
    <scope>NUCLEOTIDE SEQUENCE [LARGE SCALE GENOMIC DNA]</scope>
    <source>
        <strain evidence="2">cv. Punajuju</strain>
        <tissue evidence="1">Leaves</tissue>
    </source>
</reference>